<dbReference type="AlphaFoldDB" id="A0A222FMT8"/>
<accession>A0A222FMT8</accession>
<dbReference type="RefSeq" id="WP_094061514.1">
    <property type="nucleotide sequence ID" value="NZ_CP022530.1"/>
</dbReference>
<evidence type="ECO:0000256" key="2">
    <source>
        <dbReference type="SAM" id="SignalP"/>
    </source>
</evidence>
<gene>
    <name evidence="3" type="ORF">CHH28_17425</name>
</gene>
<feature type="chain" id="PRO_5012623579" evidence="2">
    <location>
        <begin position="32"/>
        <end position="79"/>
    </location>
</feature>
<keyword evidence="1" id="KW-0472">Membrane</keyword>
<keyword evidence="4" id="KW-1185">Reference proteome</keyword>
<reference evidence="3 4" key="1">
    <citation type="submission" date="2017-07" db="EMBL/GenBank/DDBJ databases">
        <title>Annotated genome sequence of Bacterioplanes sanyensis isolated from Red Sea.</title>
        <authorList>
            <person name="Rehman Z.U."/>
        </authorList>
    </citation>
    <scope>NUCLEOTIDE SEQUENCE [LARGE SCALE GENOMIC DNA]</scope>
    <source>
        <strain evidence="3 4">NV9</strain>
    </source>
</reference>
<dbReference type="EMBL" id="CP022530">
    <property type="protein sequence ID" value="ASP40347.1"/>
    <property type="molecule type" value="Genomic_DNA"/>
</dbReference>
<proteinExistence type="predicted"/>
<evidence type="ECO:0000256" key="1">
    <source>
        <dbReference type="SAM" id="Phobius"/>
    </source>
</evidence>
<dbReference type="Proteomes" id="UP000202440">
    <property type="component" value="Chromosome"/>
</dbReference>
<feature type="transmembrane region" description="Helical" evidence="1">
    <location>
        <begin position="55"/>
        <end position="76"/>
    </location>
</feature>
<keyword evidence="1" id="KW-0812">Transmembrane</keyword>
<keyword evidence="2" id="KW-0732">Signal</keyword>
<dbReference type="InterPro" id="IPR008020">
    <property type="entry name" value="G8P"/>
</dbReference>
<organism evidence="3 4">
    <name type="scientific">Bacterioplanes sanyensis</name>
    <dbReference type="NCBI Taxonomy" id="1249553"/>
    <lineage>
        <taxon>Bacteria</taxon>
        <taxon>Pseudomonadati</taxon>
        <taxon>Pseudomonadota</taxon>
        <taxon>Gammaproteobacteria</taxon>
        <taxon>Oceanospirillales</taxon>
        <taxon>Oceanospirillaceae</taxon>
        <taxon>Bacterioplanes</taxon>
    </lineage>
</organism>
<keyword evidence="1" id="KW-1133">Transmembrane helix</keyword>
<sequence length="79" mass="8061">MNIQTLQNLKQHSRKALLVTAGTVASTSAFANTTNPNDTAITQAFDAAKSMVTSGSTGLISVVAVLVGVGIIVGLMKKS</sequence>
<dbReference type="PIRSF" id="PIRSF004117">
    <property type="entry name" value="Phage_coat_B"/>
    <property type="match status" value="1"/>
</dbReference>
<evidence type="ECO:0000313" key="3">
    <source>
        <dbReference type="EMBL" id="ASP40347.1"/>
    </source>
</evidence>
<evidence type="ECO:0000313" key="4">
    <source>
        <dbReference type="Proteomes" id="UP000202440"/>
    </source>
</evidence>
<protein>
    <submittedName>
        <fullName evidence="3">Uncharacterized protein</fullName>
    </submittedName>
</protein>
<name>A0A222FMT8_9GAMM</name>
<dbReference type="KEGG" id="bsan:CHH28_17425"/>
<feature type="signal peptide" evidence="2">
    <location>
        <begin position="1"/>
        <end position="31"/>
    </location>
</feature>